<dbReference type="OrthoDB" id="4867126at2"/>
<dbReference type="Proteomes" id="UP000253790">
    <property type="component" value="Chromosome"/>
</dbReference>
<keyword evidence="2" id="KW-1185">Reference proteome</keyword>
<reference evidence="1 2" key="1">
    <citation type="submission" date="2018-07" db="EMBL/GenBank/DDBJ databases">
        <title>Complete genome sequencing of Ornithinimicrobium sp. AMA3305.</title>
        <authorList>
            <person name="Bae J.-W."/>
        </authorList>
    </citation>
    <scope>NUCLEOTIDE SEQUENCE [LARGE SCALE GENOMIC DNA]</scope>
    <source>
        <strain evidence="1 2">AMA3305</strain>
    </source>
</reference>
<dbReference type="RefSeq" id="WP_114928987.1">
    <property type="nucleotide sequence ID" value="NZ_CP031229.1"/>
</dbReference>
<dbReference type="AlphaFoldDB" id="A0A345NPP3"/>
<name>A0A345NPP3_9MICO</name>
<protein>
    <submittedName>
        <fullName evidence="1">Uncharacterized protein</fullName>
    </submittedName>
</protein>
<proteinExistence type="predicted"/>
<dbReference type="KEGG" id="orn:DV701_13520"/>
<accession>A0A345NPP3</accession>
<evidence type="ECO:0000313" key="2">
    <source>
        <dbReference type="Proteomes" id="UP000253790"/>
    </source>
</evidence>
<gene>
    <name evidence="1" type="ORF">DV701_13520</name>
</gene>
<organism evidence="1 2">
    <name type="scientific">Ornithinimicrobium avium</name>
    <dbReference type="NCBI Taxonomy" id="2283195"/>
    <lineage>
        <taxon>Bacteria</taxon>
        <taxon>Bacillati</taxon>
        <taxon>Actinomycetota</taxon>
        <taxon>Actinomycetes</taxon>
        <taxon>Micrococcales</taxon>
        <taxon>Ornithinimicrobiaceae</taxon>
        <taxon>Ornithinimicrobium</taxon>
    </lineage>
</organism>
<dbReference type="EMBL" id="CP031229">
    <property type="protein sequence ID" value="AXH97001.1"/>
    <property type="molecule type" value="Genomic_DNA"/>
</dbReference>
<sequence>MSWWRRNRWALLALPFVVALVAVSGASRLVNFWWPSQLSEPVVGSVGAPVGLTAQTWDEEGEETSIDVDVVVGPTTEAVDWTDGDGMLQRVPYVDGTRVWRTDVTFTAPAGEDPTLCLAEVVDTRGRTTTYTTTAVGAQGLPVSPCAPPFSLSEQGPRDETWTVPVLVRLTADVEPAELRIWWQPPEHVAVPLEVDAG</sequence>
<evidence type="ECO:0000313" key="1">
    <source>
        <dbReference type="EMBL" id="AXH97001.1"/>
    </source>
</evidence>